<dbReference type="AlphaFoldDB" id="A0AAN9PY58"/>
<name>A0AAN9PY58_CANGL</name>
<keyword evidence="2" id="KW-1185">Reference proteome</keyword>
<dbReference type="EMBL" id="JAYMYQ010000009">
    <property type="protein sequence ID" value="KAK7314134.1"/>
    <property type="molecule type" value="Genomic_DNA"/>
</dbReference>
<reference evidence="1 2" key="1">
    <citation type="submission" date="2024-01" db="EMBL/GenBank/DDBJ databases">
        <title>The genomes of 5 underutilized Papilionoideae crops provide insights into root nodulation and disease resistanc.</title>
        <authorList>
            <person name="Jiang F."/>
        </authorList>
    </citation>
    <scope>NUCLEOTIDE SEQUENCE [LARGE SCALE GENOMIC DNA]</scope>
    <source>
        <strain evidence="1">LVBAO_FW01</strain>
        <tissue evidence="1">Leaves</tissue>
    </source>
</reference>
<accession>A0AAN9PY58</accession>
<evidence type="ECO:0000313" key="1">
    <source>
        <dbReference type="EMBL" id="KAK7314134.1"/>
    </source>
</evidence>
<evidence type="ECO:0000313" key="2">
    <source>
        <dbReference type="Proteomes" id="UP001367508"/>
    </source>
</evidence>
<protein>
    <submittedName>
        <fullName evidence="1">Uncharacterized protein</fullName>
    </submittedName>
</protein>
<gene>
    <name evidence="1" type="ORF">VNO77_39346</name>
</gene>
<dbReference type="Proteomes" id="UP001367508">
    <property type="component" value="Unassembled WGS sequence"/>
</dbReference>
<proteinExistence type="predicted"/>
<sequence>MLGHMGAYKSRSLQHYSRTIERLLEIALQGALWRPILESSAQYTIKQRKHLNLWNIRLKKGILVDPCHNISKISTCQSEQTFEKPSVAYNGINVLIEHHTMIFRGLPDINSCTLLLSTLTMAEITGATIVP</sequence>
<organism evidence="1 2">
    <name type="scientific">Canavalia gladiata</name>
    <name type="common">Sword bean</name>
    <name type="synonym">Dolichos gladiatus</name>
    <dbReference type="NCBI Taxonomy" id="3824"/>
    <lineage>
        <taxon>Eukaryota</taxon>
        <taxon>Viridiplantae</taxon>
        <taxon>Streptophyta</taxon>
        <taxon>Embryophyta</taxon>
        <taxon>Tracheophyta</taxon>
        <taxon>Spermatophyta</taxon>
        <taxon>Magnoliopsida</taxon>
        <taxon>eudicotyledons</taxon>
        <taxon>Gunneridae</taxon>
        <taxon>Pentapetalae</taxon>
        <taxon>rosids</taxon>
        <taxon>fabids</taxon>
        <taxon>Fabales</taxon>
        <taxon>Fabaceae</taxon>
        <taxon>Papilionoideae</taxon>
        <taxon>50 kb inversion clade</taxon>
        <taxon>NPAAA clade</taxon>
        <taxon>indigoferoid/millettioid clade</taxon>
        <taxon>Phaseoleae</taxon>
        <taxon>Canavalia</taxon>
    </lineage>
</organism>
<comment type="caution">
    <text evidence="1">The sequence shown here is derived from an EMBL/GenBank/DDBJ whole genome shotgun (WGS) entry which is preliminary data.</text>
</comment>